<protein>
    <submittedName>
        <fullName evidence="1">Uncharacterized protein</fullName>
    </submittedName>
</protein>
<dbReference type="EMBL" id="MLFU01000001">
    <property type="protein sequence ID" value="KAK1513046.1"/>
    <property type="molecule type" value="Genomic_DNA"/>
</dbReference>
<dbReference type="Proteomes" id="UP001227543">
    <property type="component" value="Unassembled WGS sequence"/>
</dbReference>
<name>A0ABQ9RVU9_9PEZI</name>
<keyword evidence="2" id="KW-1185">Reference proteome</keyword>
<evidence type="ECO:0000313" key="1">
    <source>
        <dbReference type="EMBL" id="KAK1513046.1"/>
    </source>
</evidence>
<evidence type="ECO:0000313" key="2">
    <source>
        <dbReference type="Proteomes" id="UP001227543"/>
    </source>
</evidence>
<proteinExistence type="predicted"/>
<organism evidence="1 2">
    <name type="scientific">Colletotrichum tamarilloi</name>
    <dbReference type="NCBI Taxonomy" id="1209934"/>
    <lineage>
        <taxon>Eukaryota</taxon>
        <taxon>Fungi</taxon>
        <taxon>Dikarya</taxon>
        <taxon>Ascomycota</taxon>
        <taxon>Pezizomycotina</taxon>
        <taxon>Sordariomycetes</taxon>
        <taxon>Hypocreomycetidae</taxon>
        <taxon>Glomerellales</taxon>
        <taxon>Glomerellaceae</taxon>
        <taxon>Colletotrichum</taxon>
        <taxon>Colletotrichum acutatum species complex</taxon>
    </lineage>
</organism>
<comment type="caution">
    <text evidence="1">The sequence shown here is derived from an EMBL/GenBank/DDBJ whole genome shotgun (WGS) entry which is preliminary data.</text>
</comment>
<accession>A0ABQ9RVU9</accession>
<sequence>MEAKRFCSLRFLASYWPYPHL</sequence>
<reference evidence="1 2" key="1">
    <citation type="submission" date="2016-10" db="EMBL/GenBank/DDBJ databases">
        <title>The genome sequence of Colletotrichum fioriniae PJ7.</title>
        <authorList>
            <person name="Baroncelli R."/>
        </authorList>
    </citation>
    <scope>NUCLEOTIDE SEQUENCE [LARGE SCALE GENOMIC DNA]</scope>
    <source>
        <strain evidence="1 2">Tom-12</strain>
    </source>
</reference>
<gene>
    <name evidence="1" type="ORF">CTAM01_00442</name>
</gene>